<evidence type="ECO:0000256" key="1">
    <source>
        <dbReference type="SAM" id="Phobius"/>
    </source>
</evidence>
<keyword evidence="3" id="KW-1185">Reference proteome</keyword>
<keyword evidence="1" id="KW-0812">Transmembrane</keyword>
<feature type="transmembrane region" description="Helical" evidence="1">
    <location>
        <begin position="16"/>
        <end position="41"/>
    </location>
</feature>
<protein>
    <submittedName>
        <fullName evidence="2">Uncharacterized protein</fullName>
    </submittedName>
</protein>
<dbReference type="Proteomes" id="UP001161497">
    <property type="component" value="Chromosome"/>
</dbReference>
<dbReference type="EMBL" id="OX458932">
    <property type="protein sequence ID" value="CAI9085610.1"/>
    <property type="molecule type" value="Genomic_DNA"/>
</dbReference>
<organism evidence="2 3">
    <name type="scientific">Candidatus Methylacidiphilum fumarolicum</name>
    <dbReference type="NCBI Taxonomy" id="591154"/>
    <lineage>
        <taxon>Bacteria</taxon>
        <taxon>Pseudomonadati</taxon>
        <taxon>Verrucomicrobiota</taxon>
        <taxon>Methylacidiphilae</taxon>
        <taxon>Methylacidiphilales</taxon>
        <taxon>Methylacidiphilaceae</taxon>
        <taxon>Methylacidiphilum (ex Ratnadevi et al. 2023)</taxon>
    </lineage>
</organism>
<name>A0ABM9ID67_9BACT</name>
<reference evidence="2" key="1">
    <citation type="submission" date="2023-03" db="EMBL/GenBank/DDBJ databases">
        <authorList>
            <person name="Cremers G."/>
            <person name="Picone N."/>
        </authorList>
    </citation>
    <scope>NUCLEOTIDE SEQUENCE</scope>
    <source>
        <strain evidence="2">Sample_alias</strain>
    </source>
</reference>
<evidence type="ECO:0000313" key="3">
    <source>
        <dbReference type="Proteomes" id="UP001161497"/>
    </source>
</evidence>
<evidence type="ECO:0000313" key="2">
    <source>
        <dbReference type="EMBL" id="CAI9085610.1"/>
    </source>
</evidence>
<proteinExistence type="predicted"/>
<gene>
    <name evidence="2" type="ORF">MFUM_1254</name>
</gene>
<sequence>MLLLPKKIRPFNSIQLVYFFCLSEVVFKAFFLFLLACYYGIVKER</sequence>
<keyword evidence="1" id="KW-1133">Transmembrane helix</keyword>
<keyword evidence="1" id="KW-0472">Membrane</keyword>
<accession>A0ABM9ID67</accession>